<dbReference type="CDD" id="cd00093">
    <property type="entry name" value="HTH_XRE"/>
    <property type="match status" value="1"/>
</dbReference>
<reference evidence="2 3" key="1">
    <citation type="submission" date="2018-08" db="EMBL/GenBank/DDBJ databases">
        <title>A genome reference for cultivated species of the human gut microbiota.</title>
        <authorList>
            <person name="Zou Y."/>
            <person name="Xue W."/>
            <person name="Luo G."/>
        </authorList>
    </citation>
    <scope>NUCLEOTIDE SEQUENCE [LARGE SCALE GENOMIC DNA]</scope>
    <source>
        <strain evidence="2 3">AM29-25AC</strain>
    </source>
</reference>
<proteinExistence type="predicted"/>
<dbReference type="AlphaFoldDB" id="A0A414I3G4"/>
<accession>A0A414I3G4</accession>
<dbReference type="Pfam" id="PF12844">
    <property type="entry name" value="HTH_19"/>
    <property type="match status" value="1"/>
</dbReference>
<dbReference type="SMART" id="SM00530">
    <property type="entry name" value="HTH_XRE"/>
    <property type="match status" value="1"/>
</dbReference>
<dbReference type="Proteomes" id="UP000284644">
    <property type="component" value="Unassembled WGS sequence"/>
</dbReference>
<gene>
    <name evidence="2" type="ORF">DW767_16905</name>
</gene>
<dbReference type="InterPro" id="IPR010982">
    <property type="entry name" value="Lambda_DNA-bd_dom_sf"/>
</dbReference>
<evidence type="ECO:0000259" key="1">
    <source>
        <dbReference type="PROSITE" id="PS50943"/>
    </source>
</evidence>
<feature type="domain" description="HTH cro/C1-type" evidence="1">
    <location>
        <begin position="35"/>
        <end position="96"/>
    </location>
</feature>
<name>A0A414I3G4_9FIRM</name>
<dbReference type="EMBL" id="QSJW01000014">
    <property type="protein sequence ID" value="RHE09585.1"/>
    <property type="molecule type" value="Genomic_DNA"/>
</dbReference>
<dbReference type="GO" id="GO:0003677">
    <property type="term" value="F:DNA binding"/>
    <property type="evidence" value="ECO:0007669"/>
    <property type="project" value="InterPro"/>
</dbReference>
<protein>
    <submittedName>
        <fullName evidence="2">XRE family transcriptional regulator</fullName>
    </submittedName>
</protein>
<dbReference type="SUPFAM" id="SSF47413">
    <property type="entry name" value="lambda repressor-like DNA-binding domains"/>
    <property type="match status" value="1"/>
</dbReference>
<dbReference type="Gene3D" id="1.10.260.40">
    <property type="entry name" value="lambda repressor-like DNA-binding domains"/>
    <property type="match status" value="1"/>
</dbReference>
<organism evidence="2 3">
    <name type="scientific">Blautia obeum</name>
    <dbReference type="NCBI Taxonomy" id="40520"/>
    <lineage>
        <taxon>Bacteria</taxon>
        <taxon>Bacillati</taxon>
        <taxon>Bacillota</taxon>
        <taxon>Clostridia</taxon>
        <taxon>Lachnospirales</taxon>
        <taxon>Lachnospiraceae</taxon>
        <taxon>Blautia</taxon>
    </lineage>
</organism>
<dbReference type="PROSITE" id="PS50943">
    <property type="entry name" value="HTH_CROC1"/>
    <property type="match status" value="1"/>
</dbReference>
<dbReference type="InterPro" id="IPR001387">
    <property type="entry name" value="Cro/C1-type_HTH"/>
</dbReference>
<evidence type="ECO:0000313" key="3">
    <source>
        <dbReference type="Proteomes" id="UP000284644"/>
    </source>
</evidence>
<evidence type="ECO:0000313" key="2">
    <source>
        <dbReference type="EMBL" id="RHE09585.1"/>
    </source>
</evidence>
<sequence>MINCNCLDTYFLHILFIGGFLLKMRYDKIKIGKRLKEERKKAGFKSQDALVEYIQLNNYRSFKRQTISKWEKGEEMPPLDVLCTLCEPFNCELGYLLCEHDCKTKSSTDIHQITGLSEKSIEILKQWNKVGSLKGQDYSWARNCTRAINDLLEEDIWFSHEVLLPIADYCVKRHRYEEPALSDHERTKALKDFRLALFTASEGLISCIKAIYKKEK</sequence>
<comment type="caution">
    <text evidence="2">The sequence shown here is derived from an EMBL/GenBank/DDBJ whole genome shotgun (WGS) entry which is preliminary data.</text>
</comment>